<organism evidence="1 2">
    <name type="scientific">Limnospira indica PCC 8005</name>
    <dbReference type="NCBI Taxonomy" id="376219"/>
    <lineage>
        <taxon>Bacteria</taxon>
        <taxon>Bacillati</taxon>
        <taxon>Cyanobacteriota</taxon>
        <taxon>Cyanophyceae</taxon>
        <taxon>Oscillatoriophycideae</taxon>
        <taxon>Oscillatoriales</taxon>
        <taxon>Sirenicapillariaceae</taxon>
        <taxon>Limnospira</taxon>
    </lineage>
</organism>
<evidence type="ECO:0000313" key="2">
    <source>
        <dbReference type="Proteomes" id="UP000032946"/>
    </source>
</evidence>
<proteinExistence type="predicted"/>
<dbReference type="AlphaFoldDB" id="A0A9P1P2W1"/>
<sequence>MTSKQELIEKVAQRISWSQADVKRAVDDYGNVETEEDVIACCLHYAGPELKKRNYQIGSMKRVDKQQKSTIESLVNQLEEEKNFYQNELIPNLRQTINEQAKRIADLLKDVGKIINIK</sequence>
<reference evidence="1 2" key="1">
    <citation type="submission" date="2014-02" db="EMBL/GenBank/DDBJ databases">
        <authorList>
            <person name="Genoscope - CEA"/>
        </authorList>
    </citation>
    <scope>NUCLEOTIDE SEQUENCE [LARGE SCALE GENOMIC DNA]</scope>
    <source>
        <strain evidence="1 2">PCC 8005</strain>
    </source>
</reference>
<protein>
    <submittedName>
        <fullName evidence="1">Uncharacterized protein</fullName>
    </submittedName>
</protein>
<name>A0A9P1P2W1_9CYAN</name>
<accession>A0A9P1P2W1</accession>
<dbReference type="EMBL" id="FO818640">
    <property type="protein sequence ID" value="CDM98163.1"/>
    <property type="molecule type" value="Genomic_DNA"/>
</dbReference>
<dbReference type="RefSeq" id="WP_008056123.1">
    <property type="nucleotide sequence ID" value="NZ_FO818640.1"/>
</dbReference>
<dbReference type="Proteomes" id="UP000032946">
    <property type="component" value="Chromosome"/>
</dbReference>
<gene>
    <name evidence="1" type="ORF">ARTHRO_60764</name>
</gene>
<keyword evidence="2" id="KW-1185">Reference proteome</keyword>
<evidence type="ECO:0000313" key="1">
    <source>
        <dbReference type="EMBL" id="CDM98163.1"/>
    </source>
</evidence>